<dbReference type="Pfam" id="PF05688">
    <property type="entry name" value="BIg21"/>
    <property type="match status" value="7"/>
</dbReference>
<feature type="domain" description="InvasinE Adhesion" evidence="3">
    <location>
        <begin position="1698"/>
        <end position="1833"/>
    </location>
</feature>
<feature type="domain" description="InvasinE Adhesion" evidence="3">
    <location>
        <begin position="1144"/>
        <end position="1278"/>
    </location>
</feature>
<organism evidence="4 5">
    <name type="scientific">Salmonella enterica subsp. enterica serovar Macclesfield str. S-1643</name>
    <dbReference type="NCBI Taxonomy" id="1242107"/>
    <lineage>
        <taxon>Bacteria</taxon>
        <taxon>Pseudomonadati</taxon>
        <taxon>Pseudomonadota</taxon>
        <taxon>Gammaproteobacteria</taxon>
        <taxon>Enterobacterales</taxon>
        <taxon>Enterobacteriaceae</taxon>
        <taxon>Salmonella</taxon>
    </lineage>
</organism>
<evidence type="ECO:0008006" key="6">
    <source>
        <dbReference type="Google" id="ProtNLM"/>
    </source>
</evidence>
<name>A0A2C9NXA8_SALET</name>
<reference evidence="4 5" key="1">
    <citation type="submission" date="2017-06" db="EMBL/GenBank/DDBJ databases">
        <title>Salmonella reference genomes for public health.</title>
        <authorList>
            <person name="Robertson J."/>
            <person name="Yoshida C."/>
            <person name="Gurnik S."/>
            <person name="Nash J."/>
        </authorList>
    </citation>
    <scope>NUCLEOTIDE SEQUENCE [LARGE SCALE GENOMIC DNA]</scope>
    <source>
        <strain evidence="4 5">S-1643</strain>
    </source>
</reference>
<feature type="domain" description="Bacterial Immunoglobulin-like 21" evidence="2">
    <location>
        <begin position="750"/>
        <end position="863"/>
    </location>
</feature>
<evidence type="ECO:0000259" key="2">
    <source>
        <dbReference type="Pfam" id="PF05688"/>
    </source>
</evidence>
<sequence>MVRRSHLNYKNRFLLALLLTAGICLTPAHADRKASETWQELKTSTGTINGTPPIADGVLASIYQGSIWLDPAQAHDVSFAVFPRDFSVDAANMAMQAVNEFDTEGDIFGDAPVAWESETPPAMNLVWADADTPDEPLSPQPVANQSFCAQNMAGRHLVVWPEIATGETSTALSLKTETGAPNSSVTSLLNQKIAINIAPSVGDPILLSADHVDEALKASKVKAGETITLRVRIDGCDGKPQANLPFIITRSDAVNRQGVVNNTAPLSVGGTELTTTTTEYHGTTDKDGSATIAITQADGPGVKTTLKVSPEGASTLFASVDVIFTTLYSPDSSDANMYGHMPETDTGELNGVTYTFTRPKLAKEAPSNNGTVDAHNETWAQFNWSGADNHCDILPAAEQLVALRDSNADISSYSGWPLSNGGEYWSSSGDQLDTYHYAVHLNSGDVERESNSSVFLTSCVDKALPEAHPQITITPGSDIYTAQVGEKIELVVNVVDRDTQQPLPYRYVEVFVDPASNRKGVHEDVWDNQRVLIHTENMYASSPEHYVGSTDASGQMHLELSHDNGLGVKTPIRIVMKDGESGQVEYAFSTIFTVNTSPNVEGANMYGHMQGVVDAGNLYKRPLLAVEASHKTGQQSENNEVWATFNSAEAATRQCGAGQVPDRSLLDHLYSENPSNAMETEHGWPTQEKSYITADIEDAQTVHVDLGNGKEGKSANAENYLTCSANEMVSTLDVYFNDDPALRNAVAEVGQQIKMTVHSKNMLNGATIPYTDFTVTLENSRRRDGLTTGFTDPSQGELLFNGEAHHPGDAGSRIYKGITDANGNAEIIVEQPQGVGVLTSLNIIPVDSIIKTSIARSVKFTVVTSPDTAAARMWGHMPETISVDGFTFERPKLAEEAPGAPRTLEENNEVWARVDHASANGNPDVGGCAANRLPRIDQLQALYNANSAGAIHSIQGWPVNRPYWSSAPASRTSWKQINLDTGTVDLGGDVTDYVSCLAIDNPPATSITIEPVDVSLWYDNGGVHAVKVKEGDTLQLKVTVKDASGNSLPDAPFVLNRGDGFDRQGTKYTASSGSSIVTPVIVDGQSLNDPTTQIGLITGEDGSKIINVTRPETHGTLTAITATLYNNASVSGSIDTIFTVITSPDSSKAKMWGHMPETVTAKSGAVFKRPFLASEVQVPATDVVENNETWASLINSNAKTACGGEAYLPRIEDLQSLYDAWPDGAMGVNQGWPLLNKSYQSSTYTYAGSGNYNMLSFALNDGGRKSTTLGTNLYLTCLRESHPMVSSLTMTSPLYNETDGFARAKVGETIPVTITALDGQGNPVEGVVVSLSRSAAGGRSITPPESSQADLSINNDDIVLTSDDTMKHQMTTGADGAITLSVAQDEGIGYLTSLKAKTDIVGVSAPDLPLVFTVVSSPDTPKANYWGHMPETFTARNGASFKRPLLYRELSSTMDTSLYSEANEDWYLVKNIDEDRGACPLTQIATAADAQALYDDHPDGAIATDLGLPLGKNWWLGDRKLNGQYIYWQYINFKTGKTDTTTSMSNSALQLCLTQPRQAKIALSLLPWNENKAAAVVKKGEQIAATVTVTNGAGQAINNALVKISRDNSLRRDGTEYSNASSEDDITLSAIQPSSIATFAMNTPDNFLLLQTNAQGQATFTVSQDATAGLKTALRATLMDDESQTDSKDAIFTVLTSPDSDKATMWRHMPESVTSSEGVVFKRPQLYAEAPKPYVASASSYTVAGEAWVQFDHGNNGGIEAQSGCDYSYQPTQSELQTLYNDYPGGELQAQYGWPLSGQSSYWGFDGDKSKWPNVDMKTGAAVAATTNKYLMKSLSCTTKHHVLPAMITLTSTQETDVAKGGIVAKRGEAIPLTVTITGEDGQPMAAGFTLTRGDSYNRQGEARQPSGTDDNIALQQLTPQAATFDFVETSDLFSGMTGPDGKATFMLRQDNSPGAKTTITATATLKSTLTSSQNVIFTVLTSPDTAKANYWGHMPETVMTNSGLTFSRPRLYAEVGTGSNYLLNNEVWPMVTPKEMTAEQICDAAHQPSWGELDALYNDYPSGKLAVTFGWPTEGANNYWWASDPDSVTHYYQAINLEDGSKKTSSSATRFAYREVCLANAP</sequence>
<feature type="domain" description="Bacterial Immunoglobulin-like 21" evidence="2">
    <location>
        <begin position="1307"/>
        <end position="1415"/>
    </location>
</feature>
<evidence type="ECO:0000313" key="4">
    <source>
        <dbReference type="EMBL" id="ASG15638.1"/>
    </source>
</evidence>
<feature type="signal peptide" evidence="1">
    <location>
        <begin position="1"/>
        <end position="30"/>
    </location>
</feature>
<feature type="domain" description="Bacterial Immunoglobulin-like 21" evidence="2">
    <location>
        <begin position="1580"/>
        <end position="1695"/>
    </location>
</feature>
<dbReference type="EMBL" id="CP022117">
    <property type="protein sequence ID" value="ASG15638.1"/>
    <property type="molecule type" value="Genomic_DNA"/>
</dbReference>
<dbReference type="InterPro" id="IPR008541">
    <property type="entry name" value="InvE_AD"/>
</dbReference>
<feature type="domain" description="InvasinE Adhesion" evidence="3">
    <location>
        <begin position="330"/>
        <end position="460"/>
    </location>
</feature>
<proteinExistence type="predicted"/>
<feature type="domain" description="Bacterial Immunoglobulin-like 21" evidence="2">
    <location>
        <begin position="485"/>
        <end position="594"/>
    </location>
</feature>
<feature type="domain" description="InvasinE Adhesion" evidence="3">
    <location>
        <begin position="866"/>
        <end position="997"/>
    </location>
</feature>
<dbReference type="Proteomes" id="UP000197157">
    <property type="component" value="Chromosome"/>
</dbReference>
<feature type="domain" description="Bacterial Immunoglobulin-like 21" evidence="2">
    <location>
        <begin position="1031"/>
        <end position="1141"/>
    </location>
</feature>
<accession>A0A2C9NXA8</accession>
<feature type="domain" description="Bacterial Immunoglobulin-like 21" evidence="2">
    <location>
        <begin position="1868"/>
        <end position="1981"/>
    </location>
</feature>
<feature type="domain" description="InvasinE Adhesion" evidence="3">
    <location>
        <begin position="1984"/>
        <end position="2114"/>
    </location>
</feature>
<dbReference type="InterPro" id="IPR008542">
    <property type="entry name" value="BIg21"/>
</dbReference>
<feature type="domain" description="Bacterial Immunoglobulin-like 21" evidence="2">
    <location>
        <begin position="224"/>
        <end position="326"/>
    </location>
</feature>
<dbReference type="Pfam" id="PF05689">
    <property type="entry name" value="InvE_AD"/>
    <property type="match status" value="7"/>
</dbReference>
<evidence type="ECO:0000259" key="3">
    <source>
        <dbReference type="Pfam" id="PF05689"/>
    </source>
</evidence>
<feature type="domain" description="InvasinE Adhesion" evidence="3">
    <location>
        <begin position="1418"/>
        <end position="1553"/>
    </location>
</feature>
<feature type="chain" id="PRO_5012699996" description="RatA-like protein" evidence="1">
    <location>
        <begin position="31"/>
        <end position="2123"/>
    </location>
</feature>
<keyword evidence="1" id="KW-0732">Signal</keyword>
<protein>
    <recommendedName>
        <fullName evidence="6">RatA-like protein</fullName>
    </recommendedName>
</protein>
<gene>
    <name evidence="4" type="ORF">LFZ25_06575</name>
</gene>
<evidence type="ECO:0000256" key="1">
    <source>
        <dbReference type="SAM" id="SignalP"/>
    </source>
</evidence>
<evidence type="ECO:0000313" key="5">
    <source>
        <dbReference type="Proteomes" id="UP000197157"/>
    </source>
</evidence>
<feature type="domain" description="InvasinE Adhesion" evidence="3">
    <location>
        <begin position="598"/>
        <end position="723"/>
    </location>
</feature>
<dbReference type="RefSeq" id="WP_088730217.1">
    <property type="nucleotide sequence ID" value="NZ_CP022117.1"/>
</dbReference>